<dbReference type="RefSeq" id="XP_003669755.1">
    <property type="nucleotide sequence ID" value="XM_003669707.1"/>
</dbReference>
<sequence length="538" mass="62413">MTATAVEIVPVLLEESLPVEVSTKLIERGHARRMGHLENYFALLQRQELYTNFQIYGEFNEPVSDSQLRESLREILFKHPILAHTIIPKDQPDFRKWYQSEKYLNTPYPLHDFIRILPELKLSDILINKQQEEYSDILPGILNEFESEKKITSSLLSRASCLRVPIYDPKRPNWRLLRLSPRQFIYVSNHCCSDAISGVNLFQDIAEHLSSSSTSSSFPREDDKNDNNTIFNYNSDWKFFNKLYDPITDKIEYRPKVKALPKFACSIFVKSYLSYFNWNGLPTMRVDQPLPLLHKQFQFQLLEFTNEELNTIRDKIKTMGCTFTPFLQACWFIAMYKCGKVFNLKSWKEWAIDIAVPSSSRRFLIEEDDNSLKEMYKYGSNVGGFHYSYLISSFNIDRSENDKFFELVQYYQDGYSKSYENGDHLIGLGIMMMDGIVQRKNIDKMIKDDYLNQTRAGVLFSNAGFFPQDESKKYHVTDLVFNQAQGSMKFSFGLNIASTNVNGLKISVNVAEGTFDETADFAHLCNEFKANIVSFGGL</sequence>
<evidence type="ECO:0008006" key="3">
    <source>
        <dbReference type="Google" id="ProtNLM"/>
    </source>
</evidence>
<accession>G0W9Q1</accession>
<organism evidence="1 2">
    <name type="scientific">Naumovozyma dairenensis (strain ATCC 10597 / BCRC 20456 / CBS 421 / NBRC 0211 / NRRL Y-12639)</name>
    <name type="common">Saccharomyces dairenensis</name>
    <dbReference type="NCBI Taxonomy" id="1071378"/>
    <lineage>
        <taxon>Eukaryota</taxon>
        <taxon>Fungi</taxon>
        <taxon>Dikarya</taxon>
        <taxon>Ascomycota</taxon>
        <taxon>Saccharomycotina</taxon>
        <taxon>Saccharomycetes</taxon>
        <taxon>Saccharomycetales</taxon>
        <taxon>Saccharomycetaceae</taxon>
        <taxon>Naumovozyma</taxon>
    </lineage>
</organism>
<dbReference type="EMBL" id="HE580270">
    <property type="protein sequence ID" value="CCD24512.1"/>
    <property type="molecule type" value="Genomic_DNA"/>
</dbReference>
<keyword evidence="2" id="KW-1185">Reference proteome</keyword>
<dbReference type="GO" id="GO:0008202">
    <property type="term" value="P:steroid metabolic process"/>
    <property type="evidence" value="ECO:0007669"/>
    <property type="project" value="EnsemblFungi"/>
</dbReference>
<dbReference type="GO" id="GO:0009636">
    <property type="term" value="P:response to toxic substance"/>
    <property type="evidence" value="ECO:0007669"/>
    <property type="project" value="EnsemblFungi"/>
</dbReference>
<dbReference type="Pfam" id="PF07247">
    <property type="entry name" value="AATase"/>
    <property type="match status" value="1"/>
</dbReference>
<evidence type="ECO:0000313" key="1">
    <source>
        <dbReference type="EMBL" id="CCD24512.1"/>
    </source>
</evidence>
<dbReference type="GeneID" id="11494883"/>
<dbReference type="eggNOG" id="ENOG502QTAU">
    <property type="taxonomic scope" value="Eukaryota"/>
</dbReference>
<dbReference type="GO" id="GO:0008080">
    <property type="term" value="F:N-acetyltransferase activity"/>
    <property type="evidence" value="ECO:0007669"/>
    <property type="project" value="TreeGrafter"/>
</dbReference>
<dbReference type="OrthoDB" id="3979966at2759"/>
<dbReference type="InterPro" id="IPR052058">
    <property type="entry name" value="Alcohol_O-acetyltransferase"/>
</dbReference>
<protein>
    <recommendedName>
        <fullName evidence="3">Alcohol acetyltransferase</fullName>
    </recommendedName>
</protein>
<proteinExistence type="predicted"/>
<dbReference type="GO" id="GO:0005789">
    <property type="term" value="C:endoplasmic reticulum membrane"/>
    <property type="evidence" value="ECO:0007669"/>
    <property type="project" value="EnsemblFungi"/>
</dbReference>
<dbReference type="Proteomes" id="UP000000689">
    <property type="component" value="Chromosome 4"/>
</dbReference>
<name>G0W9Q1_NAUDC</name>
<evidence type="ECO:0000313" key="2">
    <source>
        <dbReference type="Proteomes" id="UP000000689"/>
    </source>
</evidence>
<gene>
    <name evidence="1" type="primary">NDAI0D01980</name>
    <name evidence="1" type="ordered locus">NDAI_0D01980</name>
</gene>
<dbReference type="PANTHER" id="PTHR28037:SF1">
    <property type="entry name" value="ALCOHOL O-ACETYLTRANSFERASE 1-RELATED"/>
    <property type="match status" value="1"/>
</dbReference>
<dbReference type="GO" id="GO:1901089">
    <property type="term" value="P:acetate ester metabolic process involved in fermentation"/>
    <property type="evidence" value="ECO:0007669"/>
    <property type="project" value="EnsemblFungi"/>
</dbReference>
<dbReference type="InterPro" id="IPR010828">
    <property type="entry name" value="Atf2/Sli1-like"/>
</dbReference>
<dbReference type="KEGG" id="ndi:NDAI_0D01980"/>
<dbReference type="OMA" id="HLENYFA"/>
<dbReference type="HOGENOM" id="CLU_043707_0_0_1"/>
<dbReference type="AlphaFoldDB" id="G0W9Q1"/>
<dbReference type="GO" id="GO:0004026">
    <property type="term" value="F:alcohol O-acetyltransferase activity"/>
    <property type="evidence" value="ECO:0007669"/>
    <property type="project" value="EnsemblFungi"/>
</dbReference>
<reference evidence="1 2" key="1">
    <citation type="journal article" date="2011" name="Proc. Natl. Acad. Sci. U.S.A.">
        <title>Evolutionary erosion of yeast sex chromosomes by mating-type switching accidents.</title>
        <authorList>
            <person name="Gordon J.L."/>
            <person name="Armisen D."/>
            <person name="Proux-Wera E."/>
            <person name="Oheigeartaigh S.S."/>
            <person name="Byrne K.P."/>
            <person name="Wolfe K.H."/>
        </authorList>
    </citation>
    <scope>NUCLEOTIDE SEQUENCE [LARGE SCALE GENOMIC DNA]</scope>
    <source>
        <strain evidence="2">ATCC 10597 / BCRC 20456 / CBS 421 / NBRC 0211 / NRRL Y-12639</strain>
    </source>
</reference>
<dbReference type="PANTHER" id="PTHR28037">
    <property type="entry name" value="ALCOHOL O-ACETYLTRANSFERASE 1-RELATED"/>
    <property type="match status" value="1"/>
</dbReference>
<dbReference type="STRING" id="1071378.G0W9Q1"/>